<name>A0A1V4IE54_9CLOT</name>
<keyword evidence="3" id="KW-1185">Reference proteome</keyword>
<gene>
    <name evidence="2" type="ORF">CLORY_38980</name>
</gene>
<dbReference type="OrthoDB" id="1903559at2"/>
<evidence type="ECO:0000313" key="2">
    <source>
        <dbReference type="EMBL" id="OPJ57827.1"/>
    </source>
</evidence>
<organism evidence="2 3">
    <name type="scientific">Clostridium oryzae</name>
    <dbReference type="NCBI Taxonomy" id="1450648"/>
    <lineage>
        <taxon>Bacteria</taxon>
        <taxon>Bacillati</taxon>
        <taxon>Bacillota</taxon>
        <taxon>Clostridia</taxon>
        <taxon>Eubacteriales</taxon>
        <taxon>Clostridiaceae</taxon>
        <taxon>Clostridium</taxon>
    </lineage>
</organism>
<evidence type="ECO:0000256" key="1">
    <source>
        <dbReference type="SAM" id="Coils"/>
    </source>
</evidence>
<dbReference type="RefSeq" id="WP_079427620.1">
    <property type="nucleotide sequence ID" value="NZ_MZGV01000071.1"/>
</dbReference>
<dbReference type="EMBL" id="MZGV01000071">
    <property type="protein sequence ID" value="OPJ57827.1"/>
    <property type="molecule type" value="Genomic_DNA"/>
</dbReference>
<dbReference type="Proteomes" id="UP000190080">
    <property type="component" value="Unassembled WGS sequence"/>
</dbReference>
<dbReference type="AlphaFoldDB" id="A0A1V4IE54"/>
<proteinExistence type="predicted"/>
<sequence length="139" mass="16466">MIEENLEKKINKLDGDIEALRRAKYYLSNKEEINEIIDVLNKERQVYSDEIYLYDRRAYEECIEIISELIDKELGMDEQIELLEAIKKQHGRKSPNVSKKSYGLNAWLKYLDVECNWIDNEGSDWSTLIITGYTPRIQD</sequence>
<comment type="caution">
    <text evidence="2">The sequence shown here is derived from an EMBL/GenBank/DDBJ whole genome shotgun (WGS) entry which is preliminary data.</text>
</comment>
<keyword evidence="1" id="KW-0175">Coiled coil</keyword>
<accession>A0A1V4IE54</accession>
<reference evidence="2 3" key="1">
    <citation type="submission" date="2017-03" db="EMBL/GenBank/DDBJ databases">
        <title>Genome sequence of Clostridium oryzae DSM 28571.</title>
        <authorList>
            <person name="Poehlein A."/>
            <person name="Daniel R."/>
        </authorList>
    </citation>
    <scope>NUCLEOTIDE SEQUENCE [LARGE SCALE GENOMIC DNA]</scope>
    <source>
        <strain evidence="2 3">DSM 28571</strain>
    </source>
</reference>
<feature type="coiled-coil region" evidence="1">
    <location>
        <begin position="3"/>
        <end position="50"/>
    </location>
</feature>
<protein>
    <submittedName>
        <fullName evidence="2">Uncharacterized protein</fullName>
    </submittedName>
</protein>
<evidence type="ECO:0000313" key="3">
    <source>
        <dbReference type="Proteomes" id="UP000190080"/>
    </source>
</evidence>